<dbReference type="Pfam" id="PF02021">
    <property type="entry name" value="UPF0102"/>
    <property type="match status" value="1"/>
</dbReference>
<evidence type="ECO:0000313" key="1">
    <source>
        <dbReference type="EMBL" id="VAY86377.1"/>
    </source>
</evidence>
<dbReference type="PANTHER" id="PTHR34039:SF1">
    <property type="entry name" value="UPF0102 PROTEIN YRAN"/>
    <property type="match status" value="1"/>
</dbReference>
<name>A0A3B1E0J2_9ZZZZ</name>
<dbReference type="GO" id="GO:0003676">
    <property type="term" value="F:nucleic acid binding"/>
    <property type="evidence" value="ECO:0007669"/>
    <property type="project" value="InterPro"/>
</dbReference>
<dbReference type="Gene3D" id="3.40.1350.10">
    <property type="match status" value="1"/>
</dbReference>
<dbReference type="PANTHER" id="PTHR34039">
    <property type="entry name" value="UPF0102 PROTEIN YRAN"/>
    <property type="match status" value="1"/>
</dbReference>
<reference evidence="1" key="1">
    <citation type="submission" date="2018-10" db="EMBL/GenBank/DDBJ databases">
        <authorList>
            <person name="Aoki K."/>
        </authorList>
    </citation>
    <scope>NUCLEOTIDE SEQUENCE</scope>
</reference>
<dbReference type="EMBL" id="UOYO01000010">
    <property type="protein sequence ID" value="VAY86377.1"/>
    <property type="molecule type" value="Genomic_DNA"/>
</dbReference>
<protein>
    <submittedName>
        <fullName evidence="1">Predicted endonuclease distantly related to archaeal Holliday junction resolvase</fullName>
    </submittedName>
</protein>
<dbReference type="HAMAP" id="MF_00048">
    <property type="entry name" value="UPF0102"/>
    <property type="match status" value="1"/>
</dbReference>
<keyword evidence="1" id="KW-0540">Nuclease</keyword>
<gene>
    <name evidence="1" type="ORF">MNB_ARC-1_295</name>
</gene>
<dbReference type="GO" id="GO:0004519">
    <property type="term" value="F:endonuclease activity"/>
    <property type="evidence" value="ECO:0007669"/>
    <property type="project" value="UniProtKB-KW"/>
</dbReference>
<accession>A0A3B1E0J2</accession>
<dbReference type="SUPFAM" id="SSF52980">
    <property type="entry name" value="Restriction endonuclease-like"/>
    <property type="match status" value="1"/>
</dbReference>
<dbReference type="NCBIfam" id="NF009152">
    <property type="entry name" value="PRK12497.2-4"/>
    <property type="match status" value="1"/>
</dbReference>
<dbReference type="InterPro" id="IPR003509">
    <property type="entry name" value="UPF0102_YraN-like"/>
</dbReference>
<sequence length="108" mass="12534">MSFAKGLIAEEKAANYLINKNFRVIDRNFYTKFGEIDIIAIKDNILYFVEVKSGDTFEPIYNITQAKLDKITKSIYVFLATKKLDIPYNISSIVIHKKNLDFIENITF</sequence>
<dbReference type="AlphaFoldDB" id="A0A3B1E0J2"/>
<organism evidence="1">
    <name type="scientific">hydrothermal vent metagenome</name>
    <dbReference type="NCBI Taxonomy" id="652676"/>
    <lineage>
        <taxon>unclassified sequences</taxon>
        <taxon>metagenomes</taxon>
        <taxon>ecological metagenomes</taxon>
    </lineage>
</organism>
<dbReference type="InterPro" id="IPR011856">
    <property type="entry name" value="tRNA_endonuc-like_dom_sf"/>
</dbReference>
<proteinExistence type="inferred from homology"/>
<keyword evidence="1" id="KW-0255">Endonuclease</keyword>
<keyword evidence="1" id="KW-0378">Hydrolase</keyword>
<dbReference type="InterPro" id="IPR011335">
    <property type="entry name" value="Restrct_endonuc-II-like"/>
</dbReference>